<accession>A0A0P6XZF5</accession>
<dbReference type="InterPro" id="IPR014710">
    <property type="entry name" value="RmlC-like_jellyroll"/>
</dbReference>
<dbReference type="PANTHER" id="PTHR36114:SF1">
    <property type="entry name" value="16.7 KDA PROTEIN IN WHIE LOCUS"/>
    <property type="match status" value="1"/>
</dbReference>
<dbReference type="Gene3D" id="2.60.120.10">
    <property type="entry name" value="Jelly Rolls"/>
    <property type="match status" value="1"/>
</dbReference>
<dbReference type="STRING" id="70996.SE18_06570"/>
<dbReference type="SUPFAM" id="SSF51182">
    <property type="entry name" value="RmlC-like cupins"/>
    <property type="match status" value="1"/>
</dbReference>
<organism evidence="2 3">
    <name type="scientific">Herpetosiphon geysericola</name>
    <dbReference type="NCBI Taxonomy" id="70996"/>
    <lineage>
        <taxon>Bacteria</taxon>
        <taxon>Bacillati</taxon>
        <taxon>Chloroflexota</taxon>
        <taxon>Chloroflexia</taxon>
        <taxon>Herpetosiphonales</taxon>
        <taxon>Herpetosiphonaceae</taxon>
        <taxon>Herpetosiphon</taxon>
    </lineage>
</organism>
<evidence type="ECO:0000313" key="2">
    <source>
        <dbReference type="EMBL" id="KPL90285.1"/>
    </source>
</evidence>
<dbReference type="InterPro" id="IPR013096">
    <property type="entry name" value="Cupin_2"/>
</dbReference>
<dbReference type="PANTHER" id="PTHR36114">
    <property type="entry name" value="16.7 KDA PROTEIN IN WHIE LOCUS"/>
    <property type="match status" value="1"/>
</dbReference>
<dbReference type="GO" id="GO:0016853">
    <property type="term" value="F:isomerase activity"/>
    <property type="evidence" value="ECO:0007669"/>
    <property type="project" value="UniProtKB-KW"/>
</dbReference>
<dbReference type="InterPro" id="IPR011051">
    <property type="entry name" value="RmlC_Cupin_sf"/>
</dbReference>
<proteinExistence type="predicted"/>
<dbReference type="RefSeq" id="WP_054533636.1">
    <property type="nucleotide sequence ID" value="NZ_LGKP01000012.1"/>
</dbReference>
<dbReference type="PATRIC" id="fig|70996.4.peg.4669"/>
<dbReference type="OrthoDB" id="9794183at2"/>
<keyword evidence="3" id="KW-1185">Reference proteome</keyword>
<evidence type="ECO:0000313" key="3">
    <source>
        <dbReference type="Proteomes" id="UP000050277"/>
    </source>
</evidence>
<protein>
    <submittedName>
        <fullName evidence="2">Mannose-6-phosphate isomerase</fullName>
    </submittedName>
</protein>
<dbReference type="AlphaFoldDB" id="A0A0P6XZF5"/>
<comment type="caution">
    <text evidence="2">The sequence shown here is derived from an EMBL/GenBank/DDBJ whole genome shotgun (WGS) entry which is preliminary data.</text>
</comment>
<dbReference type="Proteomes" id="UP000050277">
    <property type="component" value="Unassembled WGS sequence"/>
</dbReference>
<dbReference type="InterPro" id="IPR052044">
    <property type="entry name" value="PKS_Associated_Protein"/>
</dbReference>
<reference evidence="2 3" key="1">
    <citation type="submission" date="2015-07" db="EMBL/GenBank/DDBJ databases">
        <title>Whole genome sequence of Herpetosiphon geysericola DSM 7119.</title>
        <authorList>
            <person name="Hemp J."/>
            <person name="Ward L.M."/>
            <person name="Pace L.A."/>
            <person name="Fischer W.W."/>
        </authorList>
    </citation>
    <scope>NUCLEOTIDE SEQUENCE [LARGE SCALE GENOMIC DNA]</scope>
    <source>
        <strain evidence="2 3">DSM 7119</strain>
    </source>
</reference>
<gene>
    <name evidence="2" type="ORF">SE18_06570</name>
</gene>
<name>A0A0P6XZF5_9CHLR</name>
<feature type="domain" description="Cupin type-2" evidence="1">
    <location>
        <begin position="37"/>
        <end position="92"/>
    </location>
</feature>
<sequence length="121" mass="14106">MPAVINLLEKFGHFNDYWNPRVIGELNGQQVKLAKLQGAFEWHHHEHEDELFFVVQGRLRMQLRDGDQVLNQGEMLIVPRGVEHCPVAETEEVWLMMFEPATTLNTGNLNNERTRSQLEQL</sequence>
<evidence type="ECO:0000259" key="1">
    <source>
        <dbReference type="Pfam" id="PF07883"/>
    </source>
</evidence>
<dbReference type="CDD" id="cd02226">
    <property type="entry name" value="cupin_YdbB-like"/>
    <property type="match status" value="1"/>
</dbReference>
<dbReference type="Pfam" id="PF07883">
    <property type="entry name" value="Cupin_2"/>
    <property type="match status" value="1"/>
</dbReference>
<dbReference type="EMBL" id="LGKP01000012">
    <property type="protein sequence ID" value="KPL90285.1"/>
    <property type="molecule type" value="Genomic_DNA"/>
</dbReference>
<keyword evidence="2" id="KW-0413">Isomerase</keyword>